<dbReference type="EMBL" id="NTLY01000002">
    <property type="protein sequence ID" value="PBJ87970.1"/>
    <property type="molecule type" value="Genomic_DNA"/>
</dbReference>
<dbReference type="EMBL" id="FFEF01000001">
    <property type="protein sequence ID" value="CWT72089.1"/>
    <property type="molecule type" value="Genomic_DNA"/>
</dbReference>
<organism evidence="6 10">
    <name type="scientific">Neisseria meningitidis</name>
    <dbReference type="NCBI Taxonomy" id="487"/>
    <lineage>
        <taxon>Bacteria</taxon>
        <taxon>Pseudomonadati</taxon>
        <taxon>Pseudomonadota</taxon>
        <taxon>Betaproteobacteria</taxon>
        <taxon>Neisseriales</taxon>
        <taxon>Neisseriaceae</taxon>
        <taxon>Neisseria</taxon>
    </lineage>
</organism>
<feature type="domain" description="HTH cro/C1-type" evidence="4">
    <location>
        <begin position="23"/>
        <end position="63"/>
    </location>
</feature>
<dbReference type="InterPro" id="IPR036286">
    <property type="entry name" value="LexA/Signal_pep-like_sf"/>
</dbReference>
<dbReference type="InterPro" id="IPR010982">
    <property type="entry name" value="Lambda_DNA-bd_dom_sf"/>
</dbReference>
<dbReference type="Proteomes" id="UP000217930">
    <property type="component" value="Unassembled WGS sequence"/>
</dbReference>
<dbReference type="OMA" id="QHVNNWF"/>
<dbReference type="PANTHER" id="PTHR40661">
    <property type="match status" value="1"/>
</dbReference>
<evidence type="ECO:0000313" key="5">
    <source>
        <dbReference type="EMBL" id="ANW91398.1"/>
    </source>
</evidence>
<dbReference type="CDD" id="cd06529">
    <property type="entry name" value="S24_LexA-like"/>
    <property type="match status" value="1"/>
</dbReference>
<dbReference type="Proteomes" id="UP000069876">
    <property type="component" value="Unassembled WGS sequence"/>
</dbReference>
<evidence type="ECO:0000259" key="4">
    <source>
        <dbReference type="PROSITE" id="PS50943"/>
    </source>
</evidence>
<dbReference type="GO" id="GO:0003677">
    <property type="term" value="F:DNA binding"/>
    <property type="evidence" value="ECO:0007669"/>
    <property type="project" value="UniProtKB-KW"/>
</dbReference>
<dbReference type="SMART" id="SM00530">
    <property type="entry name" value="HTH_XRE"/>
    <property type="match status" value="1"/>
</dbReference>
<reference evidence="6 10" key="2">
    <citation type="submission" date="2016-02" db="EMBL/GenBank/DDBJ databases">
        <authorList>
            <consortium name="Pathogen Informatics"/>
        </authorList>
    </citation>
    <scope>NUCLEOTIDE SEQUENCE [LARGE SCALE GENOMIC DNA]</scope>
    <source>
        <strain evidence="6 10">2842STDY5881531</strain>
    </source>
</reference>
<reference evidence="7 12" key="3">
    <citation type="journal article" date="2017" name="Clin. Infect. Dis.">
        <title>Increased Risk for Meningococcal Disease among Men who have Sex with Men in the United States, 2012-2015.</title>
        <authorList>
            <person name="Folaranmi T.A."/>
            <person name="Kretz C.B."/>
            <person name="Kamiya H."/>
            <person name="MacNeil J.R."/>
            <person name="Whaley M.J."/>
            <person name="Blain A."/>
            <person name="Antwi M."/>
            <person name="Dorsinville M."/>
            <person name="Pacilli M."/>
            <person name="Smith S."/>
            <person name="Civen R."/>
            <person name="Ngo V."/>
            <person name="Winter K."/>
            <person name="Harriman K."/>
            <person name="Wang X."/>
            <person name="Bowen V.B."/>
            <person name="Patel M."/>
            <person name="Martin S."/>
            <person name="Misegades L."/>
            <person name="Meyer S.A."/>
        </authorList>
    </citation>
    <scope>NUCLEOTIDE SEQUENCE [LARGE SCALE GENOMIC DNA]</scope>
    <source>
        <strain evidence="7 12">M26503</strain>
    </source>
</reference>
<dbReference type="InterPro" id="IPR001387">
    <property type="entry name" value="Cro/C1-type_HTH"/>
</dbReference>
<evidence type="ECO:0000313" key="6">
    <source>
        <dbReference type="EMBL" id="CWT72089.1"/>
    </source>
</evidence>
<keyword evidence="2" id="KW-0238">DNA-binding</keyword>
<dbReference type="AlphaFoldDB" id="A0A0Y5CMF8"/>
<dbReference type="InterPro" id="IPR015927">
    <property type="entry name" value="Peptidase_S24_S26A/B/C"/>
</dbReference>
<evidence type="ECO:0000313" key="9">
    <source>
        <dbReference type="EMBL" id="RQK79633.1"/>
    </source>
</evidence>
<evidence type="ECO:0000256" key="1">
    <source>
        <dbReference type="ARBA" id="ARBA00023015"/>
    </source>
</evidence>
<dbReference type="Proteomes" id="UP000283829">
    <property type="component" value="Unassembled WGS sequence"/>
</dbReference>
<dbReference type="EMBL" id="NWXB01000028">
    <property type="protein sequence ID" value="RQJ64529.1"/>
    <property type="molecule type" value="Genomic_DNA"/>
</dbReference>
<proteinExistence type="predicted"/>
<dbReference type="CDD" id="cd00093">
    <property type="entry name" value="HTH_XRE"/>
    <property type="match status" value="1"/>
</dbReference>
<dbReference type="SUPFAM" id="SSF51306">
    <property type="entry name" value="LexA/Signal peptidase"/>
    <property type="match status" value="1"/>
</dbReference>
<dbReference type="SUPFAM" id="SSF47413">
    <property type="entry name" value="lambda repressor-like DNA-binding domains"/>
    <property type="match status" value="1"/>
</dbReference>
<dbReference type="RefSeq" id="WP_002220696.1">
    <property type="nucleotide sequence ID" value="NZ_CP007667.1"/>
</dbReference>
<evidence type="ECO:0000256" key="3">
    <source>
        <dbReference type="ARBA" id="ARBA00023163"/>
    </source>
</evidence>
<dbReference type="Gene3D" id="2.10.109.10">
    <property type="entry name" value="Umud Fragment, subunit A"/>
    <property type="match status" value="1"/>
</dbReference>
<name>A0A0Y5CMF8_NEIME</name>
<dbReference type="EMBL" id="NWZY01000008">
    <property type="protein sequence ID" value="RQK79633.1"/>
    <property type="molecule type" value="Genomic_DNA"/>
</dbReference>
<dbReference type="PROSITE" id="PS50943">
    <property type="entry name" value="HTH_CROC1"/>
    <property type="match status" value="1"/>
</dbReference>
<dbReference type="Proteomes" id="UP000092966">
    <property type="component" value="Chromosome"/>
</dbReference>
<keyword evidence="1" id="KW-0805">Transcription regulation</keyword>
<accession>A0A0Y5CMF8</accession>
<dbReference type="InterPro" id="IPR039418">
    <property type="entry name" value="LexA-like"/>
</dbReference>
<dbReference type="EMBL" id="CP012393">
    <property type="protein sequence ID" value="ANW91398.1"/>
    <property type="molecule type" value="Genomic_DNA"/>
</dbReference>
<sequence length="238" mass="26564">MTMHETTDRLFEIAKEQGVLKPADIAERLNISQQALKNWESRGIAAKALPEVAKAFGVSETWLRTGEGSRTAPVLIDPDLPHEVKDIHRPMTWSSNDPLPDDDYVFVPYLKESCFKGGVGTYEIPDYNGYRLPFGKSTLKRKGINPDNVFCCTLTGDSMEEKIAEDAAIAVDTGETAIRDGKIYAFAQDGMFRVKYLIRQPGNSVLIRSHNSGFYGDENAPLDSLTVIGRVFWWSVLD</sequence>
<dbReference type="PANTHER" id="PTHR40661:SF2">
    <property type="entry name" value="HTH-TYPE TRANSCRIPTIONAL REGULATOR PRTR"/>
    <property type="match status" value="1"/>
</dbReference>
<protein>
    <submittedName>
        <fullName evidence="5">Peptidase, S24 family</fullName>
    </submittedName>
    <submittedName>
        <fullName evidence="6">Phage repressor protein</fullName>
    </submittedName>
    <submittedName>
        <fullName evidence="7">Transcriptional regulator</fullName>
    </submittedName>
</protein>
<dbReference type="Gene3D" id="1.10.260.40">
    <property type="entry name" value="lambda repressor-like DNA-binding domains"/>
    <property type="match status" value="1"/>
</dbReference>
<evidence type="ECO:0000313" key="12">
    <source>
        <dbReference type="Proteomes" id="UP000217930"/>
    </source>
</evidence>
<keyword evidence="3" id="KW-0804">Transcription</keyword>
<evidence type="ECO:0000256" key="2">
    <source>
        <dbReference type="ARBA" id="ARBA00023125"/>
    </source>
</evidence>
<reference evidence="7" key="5">
    <citation type="submission" date="2017-09" db="EMBL/GenBank/DDBJ databases">
        <authorList>
            <person name="Kretz C."/>
            <person name="Retchless A."/>
            <person name="Wang X."/>
        </authorList>
    </citation>
    <scope>NUCLEOTIDE SEQUENCE</scope>
    <source>
        <strain evidence="7">M26503</strain>
    </source>
</reference>
<dbReference type="Proteomes" id="UP000283666">
    <property type="component" value="Unassembled WGS sequence"/>
</dbReference>
<gene>
    <name evidence="7" type="ORF">CNQ34_09020</name>
    <name evidence="9" type="ORF">COH52_04000</name>
    <name evidence="8" type="ORF">COI09_10810</name>
    <name evidence="5" type="ORF">DE8555_0837</name>
    <name evidence="6" type="ORF">ERS514851_00252</name>
</gene>
<evidence type="ECO:0000313" key="7">
    <source>
        <dbReference type="EMBL" id="PBJ87970.1"/>
    </source>
</evidence>
<evidence type="ECO:0000313" key="11">
    <source>
        <dbReference type="Proteomes" id="UP000092966"/>
    </source>
</evidence>
<reference evidence="13 14" key="4">
    <citation type="submission" date="2017-09" db="EMBL/GenBank/DDBJ databases">
        <title>Phenotypic and genotypic characterization of Colombian isolates of Neisseria meningitidis recovered from invasive disease.</title>
        <authorList>
            <person name="Duarte C."/>
            <person name="Gabastou J.M."/>
            <person name="Moreno J."/>
        </authorList>
    </citation>
    <scope>NUCLEOTIDE SEQUENCE [LARGE SCALE GENOMIC DNA]</scope>
    <source>
        <strain evidence="9 13">INS-Nm1012</strain>
        <strain evidence="8 14">INS-Nm1124</strain>
    </source>
</reference>
<dbReference type="Pfam" id="PF00717">
    <property type="entry name" value="Peptidase_S24"/>
    <property type="match status" value="1"/>
</dbReference>
<evidence type="ECO:0000313" key="14">
    <source>
        <dbReference type="Proteomes" id="UP000283829"/>
    </source>
</evidence>
<reference evidence="5 11" key="1">
    <citation type="submission" date="2015-07" db="EMBL/GenBank/DDBJ databases">
        <title>Comparative genome sequencing reveals within-host evolution of Neisseria meningitidis during.</title>
        <authorList>
            <person name="Klughammer J."/>
            <person name="Dittrich M."/>
            <person name="Mueller T."/>
            <person name="Blom J."/>
            <person name="Goesmann A."/>
            <person name="Vogel U."/>
            <person name="Frosch M."/>
            <person name="Bock C."/>
            <person name="Schoen C."/>
        </authorList>
    </citation>
    <scope>NUCLEOTIDE SEQUENCE [LARGE SCALE GENOMIC DNA]</scope>
    <source>
        <strain evidence="5 11">DE8555</strain>
    </source>
</reference>
<evidence type="ECO:0000313" key="10">
    <source>
        <dbReference type="Proteomes" id="UP000069876"/>
    </source>
</evidence>
<evidence type="ECO:0000313" key="13">
    <source>
        <dbReference type="Proteomes" id="UP000283666"/>
    </source>
</evidence>
<evidence type="ECO:0000313" key="8">
    <source>
        <dbReference type="EMBL" id="RQJ64529.1"/>
    </source>
</evidence>